<keyword evidence="1" id="KW-1133">Transmembrane helix</keyword>
<feature type="transmembrane region" description="Helical" evidence="1">
    <location>
        <begin position="311"/>
        <end position="335"/>
    </location>
</feature>
<feature type="transmembrane region" description="Helical" evidence="1">
    <location>
        <begin position="222"/>
        <end position="245"/>
    </location>
</feature>
<dbReference type="AlphaFoldDB" id="A0A845QG50"/>
<keyword evidence="1" id="KW-0812">Transmembrane</keyword>
<evidence type="ECO:0000313" key="2">
    <source>
        <dbReference type="EMBL" id="NBH60729.1"/>
    </source>
</evidence>
<keyword evidence="3" id="KW-1185">Reference proteome</keyword>
<feature type="transmembrane region" description="Helical" evidence="1">
    <location>
        <begin position="374"/>
        <end position="394"/>
    </location>
</feature>
<feature type="transmembrane region" description="Helical" evidence="1">
    <location>
        <begin position="518"/>
        <end position="535"/>
    </location>
</feature>
<accession>A0A845QG50</accession>
<feature type="transmembrane region" description="Helical" evidence="1">
    <location>
        <begin position="556"/>
        <end position="577"/>
    </location>
</feature>
<dbReference type="RefSeq" id="WP_160201026.1">
    <property type="nucleotide sequence ID" value="NZ_QXWK01000004.1"/>
</dbReference>
<comment type="caution">
    <text evidence="2">The sequence shown here is derived from an EMBL/GenBank/DDBJ whole genome shotgun (WGS) entry which is preliminary data.</text>
</comment>
<evidence type="ECO:0008006" key="4">
    <source>
        <dbReference type="Google" id="ProtNLM"/>
    </source>
</evidence>
<protein>
    <recommendedName>
        <fullName evidence="4">ABC-2 family transporter protein</fullName>
    </recommendedName>
</protein>
<keyword evidence="1" id="KW-0472">Membrane</keyword>
<dbReference type="Proteomes" id="UP000446866">
    <property type="component" value="Unassembled WGS sequence"/>
</dbReference>
<proteinExistence type="predicted"/>
<feature type="transmembrane region" description="Helical" evidence="1">
    <location>
        <begin position="252"/>
        <end position="272"/>
    </location>
</feature>
<feature type="transmembrane region" description="Helical" evidence="1">
    <location>
        <begin position="645"/>
        <end position="664"/>
    </location>
</feature>
<evidence type="ECO:0000256" key="1">
    <source>
        <dbReference type="SAM" id="Phobius"/>
    </source>
</evidence>
<name>A0A845QG50_9FIRM</name>
<feature type="transmembrane region" description="Helical" evidence="1">
    <location>
        <begin position="610"/>
        <end position="633"/>
    </location>
</feature>
<sequence>MGNLIKFEWKKLFQWRFLFIFLPLIFILNGILVLEQITGDFEKKETFQEDSWTENRSENKNESYEAFLLSIELQAEDMQNTAIFNTSYFNRKNLEKTKNAYSRLHGIELEPDYPTGLRYVTDYRMTDCLLLFSVLALLIQLMLQERAEGLLHLLKPTLNGKGRLIFAKYVTFVLGALILTILFYGTNYFLAAVINSLGNGDAAIQSLEGYFASPFAINIRTYFWLFLLCKWLAVTAINSIFFLFCIYCRNHVYAILCSILTLSVELLLWLTVEDYAWLSPVKHFNLAAILDTSHFFNDYTNFNFLGIPVSAVMAGLVTSILSIIISLTWSIKLFISEASSEAKKSRWLKKFQMKACGTRVSVNLFSMECKKMLFMQKGLFLLLALLVIQALFYYENHFFSDQEEAYYQRYSQVLAGELSKEKADWIEREEEYFRSLDEELEKQYQRYQQGLISATVLDYYIKKLTPRQAEQIGFDRAKTQYQYVEEQRKNGLNVAYLYDTGWNKLLGSEGRREELLDFAKLFLIMILALSSLGTIEKTSSVELLILPSAKGIKGSNRIKTILCTMYSLVAAAITFVWRPMQILNYYEMSGSQYSVQSLLLFSQIKWQMSLGVYVTFIYLLKGVIAILVGQFLFYLSRKCTHDSTVLFLSSLLLVVPVVAVWFYLGL</sequence>
<evidence type="ECO:0000313" key="3">
    <source>
        <dbReference type="Proteomes" id="UP000446866"/>
    </source>
</evidence>
<feature type="transmembrane region" description="Helical" evidence="1">
    <location>
        <begin position="164"/>
        <end position="185"/>
    </location>
</feature>
<organism evidence="2 3">
    <name type="scientific">Anaerotruncus colihominis</name>
    <dbReference type="NCBI Taxonomy" id="169435"/>
    <lineage>
        <taxon>Bacteria</taxon>
        <taxon>Bacillati</taxon>
        <taxon>Bacillota</taxon>
        <taxon>Clostridia</taxon>
        <taxon>Eubacteriales</taxon>
        <taxon>Oscillospiraceae</taxon>
        <taxon>Anaerotruncus</taxon>
    </lineage>
</organism>
<dbReference type="EMBL" id="QXWK01000004">
    <property type="protein sequence ID" value="NBH60729.1"/>
    <property type="molecule type" value="Genomic_DNA"/>
</dbReference>
<gene>
    <name evidence="2" type="ORF">D0435_03445</name>
</gene>
<feature type="transmembrane region" description="Helical" evidence="1">
    <location>
        <begin position="12"/>
        <end position="34"/>
    </location>
</feature>
<reference evidence="2 3" key="1">
    <citation type="submission" date="2018-08" db="EMBL/GenBank/DDBJ databases">
        <title>Murine metabolic-syndrome-specific gut microbial biobank.</title>
        <authorList>
            <person name="Liu C."/>
        </authorList>
    </citation>
    <scope>NUCLEOTIDE SEQUENCE [LARGE SCALE GENOMIC DNA]</scope>
    <source>
        <strain evidence="2 3">28</strain>
    </source>
</reference>